<dbReference type="InterPro" id="IPR011333">
    <property type="entry name" value="SKP1/BTB/POZ_sf"/>
</dbReference>
<organism evidence="3 4">
    <name type="scientific">Mycena pura</name>
    <dbReference type="NCBI Taxonomy" id="153505"/>
    <lineage>
        <taxon>Eukaryota</taxon>
        <taxon>Fungi</taxon>
        <taxon>Dikarya</taxon>
        <taxon>Basidiomycota</taxon>
        <taxon>Agaricomycotina</taxon>
        <taxon>Agaricomycetes</taxon>
        <taxon>Agaricomycetidae</taxon>
        <taxon>Agaricales</taxon>
        <taxon>Marasmiineae</taxon>
        <taxon>Mycenaceae</taxon>
        <taxon>Mycena</taxon>
    </lineage>
</organism>
<dbReference type="Pfam" id="PF24681">
    <property type="entry name" value="Kelch_KLHDC2_KLHL20_DRC7"/>
    <property type="match status" value="1"/>
</dbReference>
<protein>
    <submittedName>
        <fullName evidence="3">Galactose oxidase</fullName>
    </submittedName>
</protein>
<dbReference type="Gene3D" id="2.120.10.80">
    <property type="entry name" value="Kelch-type beta propeller"/>
    <property type="match status" value="1"/>
</dbReference>
<keyword evidence="1" id="KW-0880">Kelch repeat</keyword>
<dbReference type="Proteomes" id="UP001219525">
    <property type="component" value="Unassembled WGS sequence"/>
</dbReference>
<dbReference type="PANTHER" id="PTHR43503:SF2">
    <property type="entry name" value="NEGATIVE REGULATOR OF SPORULATION MDS3-RELATED"/>
    <property type="match status" value="1"/>
</dbReference>
<dbReference type="GO" id="GO:0045454">
    <property type="term" value="P:cell redox homeostasis"/>
    <property type="evidence" value="ECO:0007669"/>
    <property type="project" value="TreeGrafter"/>
</dbReference>
<dbReference type="GO" id="GO:0005739">
    <property type="term" value="C:mitochondrion"/>
    <property type="evidence" value="ECO:0007669"/>
    <property type="project" value="TreeGrafter"/>
</dbReference>
<dbReference type="GO" id="GO:0005829">
    <property type="term" value="C:cytosol"/>
    <property type="evidence" value="ECO:0007669"/>
    <property type="project" value="TreeGrafter"/>
</dbReference>
<gene>
    <name evidence="3" type="ORF">GGX14DRAFT_370743</name>
</gene>
<keyword evidence="2" id="KW-0677">Repeat</keyword>
<dbReference type="AlphaFoldDB" id="A0AAD6V7P3"/>
<dbReference type="InterPro" id="IPR015915">
    <property type="entry name" value="Kelch-typ_b-propeller"/>
</dbReference>
<evidence type="ECO:0000313" key="3">
    <source>
        <dbReference type="EMBL" id="KAJ7202060.1"/>
    </source>
</evidence>
<reference evidence="3" key="1">
    <citation type="submission" date="2023-03" db="EMBL/GenBank/DDBJ databases">
        <title>Massive genome expansion in bonnet fungi (Mycena s.s.) driven by repeated elements and novel gene families across ecological guilds.</title>
        <authorList>
            <consortium name="Lawrence Berkeley National Laboratory"/>
            <person name="Harder C.B."/>
            <person name="Miyauchi S."/>
            <person name="Viragh M."/>
            <person name="Kuo A."/>
            <person name="Thoen E."/>
            <person name="Andreopoulos B."/>
            <person name="Lu D."/>
            <person name="Skrede I."/>
            <person name="Drula E."/>
            <person name="Henrissat B."/>
            <person name="Morin E."/>
            <person name="Kohler A."/>
            <person name="Barry K."/>
            <person name="LaButti K."/>
            <person name="Morin E."/>
            <person name="Salamov A."/>
            <person name="Lipzen A."/>
            <person name="Mereny Z."/>
            <person name="Hegedus B."/>
            <person name="Baldrian P."/>
            <person name="Stursova M."/>
            <person name="Weitz H."/>
            <person name="Taylor A."/>
            <person name="Grigoriev I.V."/>
            <person name="Nagy L.G."/>
            <person name="Martin F."/>
            <person name="Kauserud H."/>
        </authorList>
    </citation>
    <scope>NUCLEOTIDE SEQUENCE</scope>
    <source>
        <strain evidence="3">9144</strain>
    </source>
</reference>
<dbReference type="PANTHER" id="PTHR43503">
    <property type="entry name" value="MCG48959-RELATED"/>
    <property type="match status" value="1"/>
</dbReference>
<comment type="caution">
    <text evidence="3">The sequence shown here is derived from an EMBL/GenBank/DDBJ whole genome shotgun (WGS) entry which is preliminary data.</text>
</comment>
<dbReference type="EMBL" id="JARJCW010000056">
    <property type="protein sequence ID" value="KAJ7202060.1"/>
    <property type="molecule type" value="Genomic_DNA"/>
</dbReference>
<name>A0AAD6V7P3_9AGAR</name>
<sequence length="539" mass="59177">MSRSTSEMVIQFHETIGDVPPRLIGASAALFGSRLYLFGGSMTIGSEQRVQSDLYVFDLELWKWEKLFPAAGDPVPKARCFHTTDIWKNYLVLFGGVGARDDSTQSDPELLQDLNDVRLLDLSTRRWLPPPPLPTASSSAPAPRPRHAHLSCISSNHLYIFGGRDILGDERDDVWVCDLDKMRWIQKERYPRALDASRACAATSRWHALTPPLSPLRPGATASSISNPLPYSEPATPDSPCDIYLYKVRRALDVLSLLTNGELKISPARTAQPPSLRFPSGAVLGNTVILAGNYSAASGLAIWTLDLTTKTWTHIDTGELLKHGSWTNGHLWHPHNKFFVFGKRNKTLASIVAAAADQLVIEWDDVAVVDMEALGIYQPPAHTLDLPSQRRALAVLANEQRADFAFVCEDGRQIPCVRATVAARWPWLEEQLSRVSGASAGITSGKRTTITVRQTSCTLAVSYPVTHALLQYFYSLALGTALQRAPAVLSHLLLVATEFRIPYLQALALHAMHLALSEATAAGVFEVAASCGCRSLQIR</sequence>
<dbReference type="Gene3D" id="3.30.710.10">
    <property type="entry name" value="Potassium Channel Kv1.1, Chain A"/>
    <property type="match status" value="1"/>
</dbReference>
<evidence type="ECO:0000256" key="2">
    <source>
        <dbReference type="ARBA" id="ARBA00022737"/>
    </source>
</evidence>
<dbReference type="SUPFAM" id="SSF117281">
    <property type="entry name" value="Kelch motif"/>
    <property type="match status" value="1"/>
</dbReference>
<accession>A0AAD6V7P3</accession>
<proteinExistence type="predicted"/>
<keyword evidence="4" id="KW-1185">Reference proteome</keyword>
<evidence type="ECO:0000313" key="4">
    <source>
        <dbReference type="Proteomes" id="UP001219525"/>
    </source>
</evidence>
<evidence type="ECO:0000256" key="1">
    <source>
        <dbReference type="ARBA" id="ARBA00022441"/>
    </source>
</evidence>